<feature type="transmembrane region" description="Helical" evidence="7">
    <location>
        <begin position="20"/>
        <end position="38"/>
    </location>
</feature>
<evidence type="ECO:0000256" key="2">
    <source>
        <dbReference type="ARBA" id="ARBA00022448"/>
    </source>
</evidence>
<dbReference type="SUPFAM" id="SSF161098">
    <property type="entry name" value="MetI-like"/>
    <property type="match status" value="1"/>
</dbReference>
<dbReference type="InterPro" id="IPR000515">
    <property type="entry name" value="MetI-like"/>
</dbReference>
<dbReference type="EMBL" id="KC811119">
    <property type="protein sequence ID" value="AGQ18991.1"/>
    <property type="molecule type" value="Genomic_DNA"/>
</dbReference>
<keyword evidence="3" id="KW-1003">Cell membrane</keyword>
<feature type="transmembrane region" description="Helical" evidence="7">
    <location>
        <begin position="132"/>
        <end position="162"/>
    </location>
</feature>
<dbReference type="Pfam" id="PF00528">
    <property type="entry name" value="BPD_transp_1"/>
    <property type="match status" value="1"/>
</dbReference>
<dbReference type="PROSITE" id="PS50928">
    <property type="entry name" value="ABC_TM1"/>
    <property type="match status" value="1"/>
</dbReference>
<reference evidence="9" key="1">
    <citation type="journal article" date="2013" name="Sci. Rep.">
        <title>Metagenomics uncovers a new group of low GC and ultra-small marine Actinobacteria.</title>
        <authorList>
            <person name="Ghai R."/>
            <person name="Mizuno C.M."/>
            <person name="Picazo A."/>
            <person name="Camacho A."/>
            <person name="Rodriguez-Valera F."/>
        </authorList>
    </citation>
    <scope>NUCLEOTIDE SEQUENCE</scope>
</reference>
<dbReference type="PANTHER" id="PTHR30043:SF1">
    <property type="entry name" value="ABC TRANSPORT SYSTEM PERMEASE PROTEIN P69"/>
    <property type="match status" value="1"/>
</dbReference>
<feature type="transmembrane region" description="Helical" evidence="7">
    <location>
        <begin position="245"/>
        <end position="266"/>
    </location>
</feature>
<keyword evidence="6 7" id="KW-0472">Membrane</keyword>
<keyword evidence="2 7" id="KW-0813">Transport</keyword>
<comment type="subcellular location">
    <subcellularLocation>
        <location evidence="1 7">Cell membrane</location>
        <topology evidence="1 7">Multi-pass membrane protein</topology>
    </subcellularLocation>
</comment>
<dbReference type="CDD" id="cd06261">
    <property type="entry name" value="TM_PBP2"/>
    <property type="match status" value="1"/>
</dbReference>
<dbReference type="Gene3D" id="1.10.3720.10">
    <property type="entry name" value="MetI-like"/>
    <property type="match status" value="1"/>
</dbReference>
<name>S5DJJ7_9ACTN</name>
<protein>
    <submittedName>
        <fullName evidence="9">ABC-type phosphate/phosphonate transport system, permease component</fullName>
    </submittedName>
</protein>
<proteinExistence type="inferred from homology"/>
<dbReference type="GO" id="GO:0055085">
    <property type="term" value="P:transmembrane transport"/>
    <property type="evidence" value="ECO:0007669"/>
    <property type="project" value="InterPro"/>
</dbReference>
<dbReference type="PANTHER" id="PTHR30043">
    <property type="entry name" value="PHOSPHONATES TRANSPORT SYSTEM PERMEASE PROTEIN"/>
    <property type="match status" value="1"/>
</dbReference>
<evidence type="ECO:0000259" key="8">
    <source>
        <dbReference type="PROSITE" id="PS50928"/>
    </source>
</evidence>
<evidence type="ECO:0000256" key="1">
    <source>
        <dbReference type="ARBA" id="ARBA00004651"/>
    </source>
</evidence>
<evidence type="ECO:0000256" key="6">
    <source>
        <dbReference type="ARBA" id="ARBA00023136"/>
    </source>
</evidence>
<organism evidence="9">
    <name type="scientific">Candidatus Actinomarina minuta</name>
    <dbReference type="NCBI Taxonomy" id="1389454"/>
    <lineage>
        <taxon>Bacteria</taxon>
        <taxon>Bacillati</taxon>
        <taxon>Actinomycetota</taxon>
        <taxon>Actinomycetes</taxon>
        <taxon>Candidatus Actinomarinidae</taxon>
        <taxon>Candidatus Actinomarinales</taxon>
        <taxon>Candidatus Actinomarineae</taxon>
        <taxon>Candidatus Actinomarinaceae</taxon>
        <taxon>Candidatus Actinomarina</taxon>
    </lineage>
</organism>
<dbReference type="GO" id="GO:0005886">
    <property type="term" value="C:plasma membrane"/>
    <property type="evidence" value="ECO:0007669"/>
    <property type="project" value="UniProtKB-SubCell"/>
</dbReference>
<evidence type="ECO:0000256" key="5">
    <source>
        <dbReference type="ARBA" id="ARBA00022989"/>
    </source>
</evidence>
<dbReference type="AlphaFoldDB" id="S5DJJ7"/>
<feature type="domain" description="ABC transmembrane type-1" evidence="8">
    <location>
        <begin position="80"/>
        <end position="263"/>
    </location>
</feature>
<comment type="similarity">
    <text evidence="7">Belongs to the binding-protein-dependent transport system permease family.</text>
</comment>
<evidence type="ECO:0000313" key="9">
    <source>
        <dbReference type="EMBL" id="AGQ18991.1"/>
    </source>
</evidence>
<evidence type="ECO:0000256" key="3">
    <source>
        <dbReference type="ARBA" id="ARBA00022475"/>
    </source>
</evidence>
<keyword evidence="5 7" id="KW-1133">Transmembrane helix</keyword>
<keyword evidence="4 7" id="KW-0812">Transmembrane</keyword>
<accession>S5DJJ7</accession>
<sequence length="272" mass="30014">MKQEQIKNPDSRKNLRNRFFIVLSITLLTVFGIDRVGFSPRRVDGAIDNLIFVVSKFFPEDYFQEGGAIEWTYEVASGAFIESIQVGVLGAIIGCILAYPLCLFGSKLTAPNKVVFNTTRTSVNVIRTMPELFWVILATTALGFGPFAGLVAIIIFVVFVVYKMFTESIDALDPGPLEALNATGATYFTSLRHSVVKEINPIYFALCIFMLELSIRVSAVIGLVGAGGIGQLLNVERVYFHWDNVSAIVLAMTAMIVILEIISTSVRSRLLR</sequence>
<evidence type="ECO:0000256" key="7">
    <source>
        <dbReference type="RuleBase" id="RU363032"/>
    </source>
</evidence>
<evidence type="ECO:0000256" key="4">
    <source>
        <dbReference type="ARBA" id="ARBA00022692"/>
    </source>
</evidence>
<dbReference type="InterPro" id="IPR035906">
    <property type="entry name" value="MetI-like_sf"/>
</dbReference>
<feature type="transmembrane region" description="Helical" evidence="7">
    <location>
        <begin position="202"/>
        <end position="225"/>
    </location>
</feature>